<feature type="compositionally biased region" description="Low complexity" evidence="1">
    <location>
        <begin position="113"/>
        <end position="122"/>
    </location>
</feature>
<protein>
    <submittedName>
        <fullName evidence="3">Uncharacterized protein</fullName>
    </submittedName>
</protein>
<feature type="compositionally biased region" description="Polar residues" evidence="1">
    <location>
        <begin position="123"/>
        <end position="142"/>
    </location>
</feature>
<reference evidence="3 4" key="1">
    <citation type="submission" date="2024-02" db="EMBL/GenBank/DDBJ databases">
        <title>A chromosome-level genome assembly of Drosophila madeirensis, a fruit fly species endemic to Madeira island.</title>
        <authorList>
            <person name="Tomihara K."/>
            <person name="Llopart A."/>
            <person name="Yamamoto D."/>
        </authorList>
    </citation>
    <scope>NUCLEOTIDE SEQUENCE [LARGE SCALE GENOMIC DNA]</scope>
    <source>
        <strain evidence="3 4">RF1</strain>
    </source>
</reference>
<evidence type="ECO:0000256" key="2">
    <source>
        <dbReference type="SAM" id="SignalP"/>
    </source>
</evidence>
<accession>A0AAU9FCW8</accession>
<evidence type="ECO:0000313" key="3">
    <source>
        <dbReference type="EMBL" id="BFF93490.1"/>
    </source>
</evidence>
<dbReference type="Pfam" id="PF06757">
    <property type="entry name" value="Ins_allergen_rp"/>
    <property type="match status" value="1"/>
</dbReference>
<sequence length="367" mass="40966">MYRLLCYLLAGSLLLLLVAGETSLEEQYSSEEEIIVDTTPIDFVNFPANSAVLMELAAPSADEQNVMAAQKINWMPVWQEQDLVGDIARSRRQVGDDANKDPSIPGADRDIPDIPTTTTVRVSSTANSEVSPSNSSPTVIPTTSYLSTPLEDLLTNRDTKECPSTAQRGLTNLIRVARPLLPAAELRNIFANALEDPQVKQLLDLLKSKAFKELVTLLRATKQHQALQDYICRRLKLDPAYYFDYVRVFLNIHTTEAPTTPLPNRRKGIRGLLQDVRDVLPRTALRDLYLRMYASDAELSSAVRLIRSLEFRQLLRDVRSSKEYNGLTEQLVKVGVPLRQIQQLVATALGWANLDATLGAETVIFSD</sequence>
<organism evidence="3 4">
    <name type="scientific">Drosophila madeirensis</name>
    <name type="common">Fruit fly</name>
    <dbReference type="NCBI Taxonomy" id="30013"/>
    <lineage>
        <taxon>Eukaryota</taxon>
        <taxon>Metazoa</taxon>
        <taxon>Ecdysozoa</taxon>
        <taxon>Arthropoda</taxon>
        <taxon>Hexapoda</taxon>
        <taxon>Insecta</taxon>
        <taxon>Pterygota</taxon>
        <taxon>Neoptera</taxon>
        <taxon>Endopterygota</taxon>
        <taxon>Diptera</taxon>
        <taxon>Brachycera</taxon>
        <taxon>Muscomorpha</taxon>
        <taxon>Ephydroidea</taxon>
        <taxon>Drosophilidae</taxon>
        <taxon>Drosophila</taxon>
        <taxon>Sophophora</taxon>
    </lineage>
</organism>
<dbReference type="PANTHER" id="PTHR21163:SF0">
    <property type="entry name" value="GH08205P-RELATED"/>
    <property type="match status" value="1"/>
</dbReference>
<name>A0AAU9FCW8_DROMD</name>
<evidence type="ECO:0000313" key="4">
    <source>
        <dbReference type="Proteomes" id="UP001500889"/>
    </source>
</evidence>
<dbReference type="EMBL" id="AP029264">
    <property type="protein sequence ID" value="BFF93490.1"/>
    <property type="molecule type" value="Genomic_DNA"/>
</dbReference>
<evidence type="ECO:0000256" key="1">
    <source>
        <dbReference type="SAM" id="MobiDB-lite"/>
    </source>
</evidence>
<gene>
    <name evidence="3" type="ORF">DMAD_11338</name>
</gene>
<feature type="region of interest" description="Disordered" evidence="1">
    <location>
        <begin position="92"/>
        <end position="142"/>
    </location>
</feature>
<proteinExistence type="predicted"/>
<feature type="chain" id="PRO_5043986812" evidence="2">
    <location>
        <begin position="21"/>
        <end position="367"/>
    </location>
</feature>
<feature type="signal peptide" evidence="2">
    <location>
        <begin position="1"/>
        <end position="20"/>
    </location>
</feature>
<dbReference type="PANTHER" id="PTHR21163">
    <property type="entry name" value="PROTEIN G12"/>
    <property type="match status" value="1"/>
</dbReference>
<keyword evidence="4" id="KW-1185">Reference proteome</keyword>
<dbReference type="InterPro" id="IPR010629">
    <property type="entry name" value="Ins_allergen"/>
</dbReference>
<dbReference type="Proteomes" id="UP001500889">
    <property type="component" value="Chromosome U"/>
</dbReference>
<dbReference type="AlphaFoldDB" id="A0AAU9FCW8"/>
<keyword evidence="2" id="KW-0732">Signal</keyword>